<name>A0ABQ0DS65_9EUKA</name>
<feature type="repeat" description="NHL" evidence="6">
    <location>
        <begin position="394"/>
        <end position="438"/>
    </location>
</feature>
<dbReference type="EMBL" id="BAAFRS010000259">
    <property type="protein sequence ID" value="GAB1225694.1"/>
    <property type="molecule type" value="Genomic_DNA"/>
</dbReference>
<comment type="caution">
    <text evidence="9">The sequence shown here is derived from an EMBL/GenBank/DDBJ whole genome shotgun (WGS) entry which is preliminary data.</text>
</comment>
<dbReference type="PROSITE" id="PS00518">
    <property type="entry name" value="ZF_RING_1"/>
    <property type="match status" value="1"/>
</dbReference>
<dbReference type="CDD" id="cd05819">
    <property type="entry name" value="NHL"/>
    <property type="match status" value="1"/>
</dbReference>
<dbReference type="PANTHER" id="PTHR24104">
    <property type="entry name" value="E3 UBIQUITIN-PROTEIN LIGASE NHLRC1-RELATED"/>
    <property type="match status" value="1"/>
</dbReference>
<keyword evidence="4" id="KW-0862">Zinc</keyword>
<dbReference type="InterPro" id="IPR017907">
    <property type="entry name" value="Znf_RING_CS"/>
</dbReference>
<evidence type="ECO:0000259" key="8">
    <source>
        <dbReference type="PROSITE" id="PS50119"/>
    </source>
</evidence>
<evidence type="ECO:0000256" key="2">
    <source>
        <dbReference type="ARBA" id="ARBA00022737"/>
    </source>
</evidence>
<organism evidence="9 10">
    <name type="scientific">Entamoeba nuttalli</name>
    <dbReference type="NCBI Taxonomy" id="412467"/>
    <lineage>
        <taxon>Eukaryota</taxon>
        <taxon>Amoebozoa</taxon>
        <taxon>Evosea</taxon>
        <taxon>Archamoebae</taxon>
        <taxon>Mastigamoebida</taxon>
        <taxon>Entamoebidae</taxon>
        <taxon>Entamoeba</taxon>
    </lineage>
</organism>
<keyword evidence="3 5" id="KW-0863">Zinc-finger</keyword>
<dbReference type="PROSITE" id="PS50089">
    <property type="entry name" value="ZF_RING_2"/>
    <property type="match status" value="1"/>
</dbReference>
<keyword evidence="1" id="KW-0479">Metal-binding</keyword>
<dbReference type="Pfam" id="PF00643">
    <property type="entry name" value="zf-B_box"/>
    <property type="match status" value="1"/>
</dbReference>
<dbReference type="SUPFAM" id="SSF63829">
    <property type="entry name" value="Calcium-dependent phosphotriesterase"/>
    <property type="match status" value="1"/>
</dbReference>
<evidence type="ECO:0000259" key="7">
    <source>
        <dbReference type="PROSITE" id="PS50089"/>
    </source>
</evidence>
<dbReference type="CDD" id="cd19756">
    <property type="entry name" value="Bbox2"/>
    <property type="match status" value="1"/>
</dbReference>
<dbReference type="SMART" id="SM00336">
    <property type="entry name" value="BBOX"/>
    <property type="match status" value="1"/>
</dbReference>
<dbReference type="SUPFAM" id="SSF57845">
    <property type="entry name" value="B-box zinc-binding domain"/>
    <property type="match status" value="1"/>
</dbReference>
<feature type="domain" description="B box-type" evidence="8">
    <location>
        <begin position="134"/>
        <end position="174"/>
    </location>
</feature>
<accession>A0ABQ0DS65</accession>
<dbReference type="Gene3D" id="3.30.40.10">
    <property type="entry name" value="Zinc/RING finger domain, C3HC4 (zinc finger)"/>
    <property type="match status" value="1"/>
</dbReference>
<dbReference type="PROSITE" id="PS51125">
    <property type="entry name" value="NHL"/>
    <property type="match status" value="1"/>
</dbReference>
<gene>
    <name evidence="9" type="ORF">ENUP19_0259G0027</name>
</gene>
<protein>
    <recommendedName>
        <fullName evidence="11">Zinc finger protein</fullName>
    </recommendedName>
</protein>
<dbReference type="SUPFAM" id="SSF57850">
    <property type="entry name" value="RING/U-box"/>
    <property type="match status" value="1"/>
</dbReference>
<evidence type="ECO:0000313" key="9">
    <source>
        <dbReference type="EMBL" id="GAB1225694.1"/>
    </source>
</evidence>
<evidence type="ECO:0000256" key="4">
    <source>
        <dbReference type="ARBA" id="ARBA00022833"/>
    </source>
</evidence>
<dbReference type="InterPro" id="IPR011042">
    <property type="entry name" value="6-blade_b-propeller_TolB-like"/>
</dbReference>
<evidence type="ECO:0000256" key="5">
    <source>
        <dbReference type="PROSITE-ProRule" id="PRU00024"/>
    </source>
</evidence>
<dbReference type="InterPro" id="IPR001841">
    <property type="entry name" value="Znf_RING"/>
</dbReference>
<keyword evidence="2" id="KW-0677">Repeat</keyword>
<evidence type="ECO:0008006" key="11">
    <source>
        <dbReference type="Google" id="ProtNLM"/>
    </source>
</evidence>
<dbReference type="InterPro" id="IPR001258">
    <property type="entry name" value="NHL_repeat"/>
</dbReference>
<dbReference type="PANTHER" id="PTHR24104:SF25">
    <property type="entry name" value="PROTEIN LIN-41"/>
    <property type="match status" value="1"/>
</dbReference>
<dbReference type="InterPro" id="IPR013083">
    <property type="entry name" value="Znf_RING/FYVE/PHD"/>
</dbReference>
<evidence type="ECO:0000256" key="6">
    <source>
        <dbReference type="PROSITE-ProRule" id="PRU00504"/>
    </source>
</evidence>
<proteinExistence type="predicted"/>
<keyword evidence="10" id="KW-1185">Reference proteome</keyword>
<dbReference type="Gene3D" id="2.120.10.30">
    <property type="entry name" value="TolB, C-terminal domain"/>
    <property type="match status" value="1"/>
</dbReference>
<evidence type="ECO:0000313" key="10">
    <source>
        <dbReference type="Proteomes" id="UP001628156"/>
    </source>
</evidence>
<dbReference type="Gene3D" id="3.30.160.60">
    <property type="entry name" value="Classic Zinc Finger"/>
    <property type="match status" value="1"/>
</dbReference>
<evidence type="ECO:0000256" key="3">
    <source>
        <dbReference type="ARBA" id="ARBA00022771"/>
    </source>
</evidence>
<feature type="domain" description="RING-type" evidence="7">
    <location>
        <begin position="12"/>
        <end position="65"/>
    </location>
</feature>
<sequence length="624" mass="70359">MCSRSRIDVCRCGFCDGHFSIPNIPKVLPCTHVICRDCIMSLIQSQKSHNEYSEEESELYCPQCHKFIQLPFGAPEILPTPYKRIKKVFEFAQCTDEKGCENKALGYCFNCQVNFCVDHSSLHVKRKHSVEVFKPGKFCLVHMKSAEMYCYTCQCVICSVCQRDIHRKHNITPLSLFYAHYMKGPTLPKLYQNLRKLSNCLTKINSLSGVDDSNEIISSLESINYSLKINAHSSFSQKIENTAIIILPINTTKTILLKELCINSLHHLQIQIYPTKPIPHPPSTGHLKYSLTTLQIEESPTEGGILTISVNEDEIVLHGEQEGDVLIKISCKGIEIDNSPIRVRIAPPLQVISSNATSDKNKVYITYLCSINGGYAVVDSGNDCVKIIGNEFMIFGGRGNGRGQFKNPVGIAVGVIGKEEWVWVVDKGNNRVQLFIKGRYVRSYQKEGKSSLKAPSSCVYVQKEQLLYVTDTENDRIAIFAHDGTFIKAIGVDFNQPTDIKAITIGNQVMFVIADTGNNRIVITNNQGYIIQVKGSIGEERRGRFDHPNLLAVDHRRQEIYVSEGKVRIQKFDFSFNYKQTFDVQVGEVTSMHYDSLSDVLVVCGKSCDDIHLFTQDLLEYYVI</sequence>
<reference evidence="9 10" key="1">
    <citation type="journal article" date="2019" name="PLoS Negl. Trop. Dis.">
        <title>Whole genome sequencing of Entamoeba nuttalli reveals mammalian host-related molecular signatures and a novel octapeptide-repeat surface protein.</title>
        <authorList>
            <person name="Tanaka M."/>
            <person name="Makiuchi T."/>
            <person name="Komiyama T."/>
            <person name="Shiina T."/>
            <person name="Osaki K."/>
            <person name="Tachibana H."/>
        </authorList>
    </citation>
    <scope>NUCLEOTIDE SEQUENCE [LARGE SCALE GENOMIC DNA]</scope>
    <source>
        <strain evidence="9 10">P19-061405</strain>
    </source>
</reference>
<dbReference type="PROSITE" id="PS50119">
    <property type="entry name" value="ZF_BBOX"/>
    <property type="match status" value="1"/>
</dbReference>
<dbReference type="SMART" id="SM00184">
    <property type="entry name" value="RING"/>
    <property type="match status" value="1"/>
</dbReference>
<evidence type="ECO:0000256" key="1">
    <source>
        <dbReference type="ARBA" id="ARBA00022723"/>
    </source>
</evidence>
<dbReference type="InterPro" id="IPR000315">
    <property type="entry name" value="Znf_B-box"/>
</dbReference>
<dbReference type="Proteomes" id="UP001628156">
    <property type="component" value="Unassembled WGS sequence"/>
</dbReference>
<dbReference type="InterPro" id="IPR050952">
    <property type="entry name" value="TRIM-NHL_E3_ligases"/>
</dbReference>